<keyword evidence="8" id="KW-0282">Flagellum</keyword>
<keyword evidence="3 7" id="KW-1133">Transmembrane helix</keyword>
<evidence type="ECO:0000313" key="8">
    <source>
        <dbReference type="EMBL" id="QOW20759.1"/>
    </source>
</evidence>
<keyword evidence="5 7" id="KW-0975">Bacterial flagellum</keyword>
<protein>
    <recommendedName>
        <fullName evidence="7">Flagellar protein</fullName>
    </recommendedName>
</protein>
<gene>
    <name evidence="8" type="primary">fliO</name>
    <name evidence="8" type="ORF">INQ41_03460</name>
</gene>
<dbReference type="RefSeq" id="WP_193987192.1">
    <property type="nucleotide sequence ID" value="NZ_CP063656.1"/>
</dbReference>
<comment type="similarity">
    <text evidence="6 7">Belongs to the FliO/MopB family.</text>
</comment>
<evidence type="ECO:0000256" key="3">
    <source>
        <dbReference type="ARBA" id="ARBA00022989"/>
    </source>
</evidence>
<dbReference type="PANTHER" id="PTHR38766">
    <property type="entry name" value="FLAGELLAR PROTEIN FLIO"/>
    <property type="match status" value="1"/>
</dbReference>
<proteinExistence type="inferred from homology"/>
<sequence>MPASAGRTASVPVAPAPVFAPASSGAGAVGGGVMALMLVVGLILALAWLAKRMPGVGATTASNPALRVVGSLALGPRERVVVVEVGQTQLLLSVGAGGTRTLHTLEEPLPAAATTPSPFASLLAQHFGKKS</sequence>
<organism evidence="8 9">
    <name type="scientific">Novilysobacter ciconiae</name>
    <dbReference type="NCBI Taxonomy" id="2781022"/>
    <lineage>
        <taxon>Bacteria</taxon>
        <taxon>Pseudomonadati</taxon>
        <taxon>Pseudomonadota</taxon>
        <taxon>Gammaproteobacteria</taxon>
        <taxon>Lysobacterales</taxon>
        <taxon>Lysobacteraceae</taxon>
        <taxon>Novilysobacter</taxon>
    </lineage>
</organism>
<dbReference type="AlphaFoldDB" id="A0A7S6ZTY7"/>
<feature type="transmembrane region" description="Helical" evidence="7">
    <location>
        <begin position="28"/>
        <end position="50"/>
    </location>
</feature>
<dbReference type="GO" id="GO:0009425">
    <property type="term" value="C:bacterial-type flagellum basal body"/>
    <property type="evidence" value="ECO:0007669"/>
    <property type="project" value="UniProtKB-SubCell"/>
</dbReference>
<dbReference type="Proteomes" id="UP000594059">
    <property type="component" value="Chromosome"/>
</dbReference>
<evidence type="ECO:0000256" key="4">
    <source>
        <dbReference type="ARBA" id="ARBA00023136"/>
    </source>
</evidence>
<evidence type="ECO:0000256" key="6">
    <source>
        <dbReference type="ARBA" id="ARBA00037937"/>
    </source>
</evidence>
<dbReference type="GO" id="GO:0005886">
    <property type="term" value="C:plasma membrane"/>
    <property type="evidence" value="ECO:0007669"/>
    <property type="project" value="UniProtKB-SubCell"/>
</dbReference>
<name>A0A7S6ZTY7_9GAMM</name>
<dbReference type="NCBIfam" id="TIGR03500">
    <property type="entry name" value="FliO_TIGR"/>
    <property type="match status" value="1"/>
</dbReference>
<keyword evidence="2 7" id="KW-0812">Transmembrane</keyword>
<dbReference type="InterPro" id="IPR022781">
    <property type="entry name" value="Flagellar_biosynth_FliO"/>
</dbReference>
<dbReference type="InterPro" id="IPR052205">
    <property type="entry name" value="FliO/MopB"/>
</dbReference>
<dbReference type="GO" id="GO:0044781">
    <property type="term" value="P:bacterial-type flagellum organization"/>
    <property type="evidence" value="ECO:0007669"/>
    <property type="project" value="UniProtKB-UniRule"/>
</dbReference>
<evidence type="ECO:0000256" key="1">
    <source>
        <dbReference type="ARBA" id="ARBA00022475"/>
    </source>
</evidence>
<keyword evidence="9" id="KW-1185">Reference proteome</keyword>
<evidence type="ECO:0000256" key="7">
    <source>
        <dbReference type="RuleBase" id="RU362064"/>
    </source>
</evidence>
<keyword evidence="8" id="KW-0966">Cell projection</keyword>
<dbReference type="EMBL" id="CP063656">
    <property type="protein sequence ID" value="QOW20759.1"/>
    <property type="molecule type" value="Genomic_DNA"/>
</dbReference>
<evidence type="ECO:0000313" key="9">
    <source>
        <dbReference type="Proteomes" id="UP000594059"/>
    </source>
</evidence>
<dbReference type="PANTHER" id="PTHR38766:SF1">
    <property type="entry name" value="FLAGELLAR PROTEIN FLIO"/>
    <property type="match status" value="1"/>
</dbReference>
<dbReference type="Pfam" id="PF04347">
    <property type="entry name" value="FliO"/>
    <property type="match status" value="1"/>
</dbReference>
<accession>A0A7S6ZTY7</accession>
<keyword evidence="8" id="KW-0969">Cilium</keyword>
<keyword evidence="1 7" id="KW-1003">Cell membrane</keyword>
<comment type="subcellular location">
    <subcellularLocation>
        <location evidence="7">Cell membrane</location>
    </subcellularLocation>
    <subcellularLocation>
        <location evidence="7">Bacterial flagellum basal body</location>
    </subcellularLocation>
</comment>
<evidence type="ECO:0000256" key="5">
    <source>
        <dbReference type="ARBA" id="ARBA00023143"/>
    </source>
</evidence>
<evidence type="ECO:0000256" key="2">
    <source>
        <dbReference type="ARBA" id="ARBA00022692"/>
    </source>
</evidence>
<reference evidence="8 9" key="1">
    <citation type="submission" date="2020-10" db="EMBL/GenBank/DDBJ databases">
        <title>complete genome sequencing of Lysobacter sp. H21R20.</title>
        <authorList>
            <person name="Bae J.-W."/>
            <person name="Lee S.-Y."/>
        </authorList>
    </citation>
    <scope>NUCLEOTIDE SEQUENCE [LARGE SCALE GENOMIC DNA]</scope>
    <source>
        <strain evidence="8 9">H21R20</strain>
    </source>
</reference>
<dbReference type="KEGG" id="lcic:INQ41_03460"/>
<keyword evidence="4 7" id="KW-0472">Membrane</keyword>